<dbReference type="EMBL" id="MNUJ01000022">
    <property type="protein sequence ID" value="OIN89879.1"/>
    <property type="molecule type" value="Genomic_DNA"/>
</dbReference>
<dbReference type="GO" id="GO:0003677">
    <property type="term" value="F:DNA binding"/>
    <property type="evidence" value="ECO:0007669"/>
    <property type="project" value="UniProtKB-UniRule"/>
</dbReference>
<keyword evidence="10 12" id="KW-0413">Isomerase</keyword>
<evidence type="ECO:0000256" key="8">
    <source>
        <dbReference type="ARBA" id="ARBA00022840"/>
    </source>
</evidence>
<dbReference type="AlphaFoldDB" id="A0A1J4RSL5"/>
<dbReference type="Pfam" id="PF17764">
    <property type="entry name" value="PriA_3primeBD"/>
    <property type="match status" value="2"/>
</dbReference>
<dbReference type="SMART" id="SM00490">
    <property type="entry name" value="HELICc"/>
    <property type="match status" value="1"/>
</dbReference>
<feature type="binding site" evidence="12">
    <location>
        <position position="458"/>
    </location>
    <ligand>
        <name>Zn(2+)</name>
        <dbReference type="ChEBI" id="CHEBI:29105"/>
        <label>1</label>
    </ligand>
</feature>
<dbReference type="InterPro" id="IPR042115">
    <property type="entry name" value="PriA_3primeBD_sf"/>
</dbReference>
<evidence type="ECO:0000256" key="10">
    <source>
        <dbReference type="ARBA" id="ARBA00023235"/>
    </source>
</evidence>
<feature type="binding site" evidence="12">
    <location>
        <position position="425"/>
    </location>
    <ligand>
        <name>Zn(2+)</name>
        <dbReference type="ChEBI" id="CHEBI:29105"/>
        <label>2</label>
    </ligand>
</feature>
<keyword evidence="6 12" id="KW-0347">Helicase</keyword>
<evidence type="ECO:0000313" key="17">
    <source>
        <dbReference type="Proteomes" id="UP000182753"/>
    </source>
</evidence>
<dbReference type="GO" id="GO:0006269">
    <property type="term" value="P:DNA replication, synthesis of primer"/>
    <property type="evidence" value="ECO:0007669"/>
    <property type="project" value="UniProtKB-KW"/>
</dbReference>
<dbReference type="InterPro" id="IPR005259">
    <property type="entry name" value="PriA"/>
</dbReference>
<comment type="catalytic activity">
    <reaction evidence="11 12">
        <text>ATP + H2O = ADP + phosphate + H(+)</text>
        <dbReference type="Rhea" id="RHEA:13065"/>
        <dbReference type="ChEBI" id="CHEBI:15377"/>
        <dbReference type="ChEBI" id="CHEBI:15378"/>
        <dbReference type="ChEBI" id="CHEBI:30616"/>
        <dbReference type="ChEBI" id="CHEBI:43474"/>
        <dbReference type="ChEBI" id="CHEBI:456216"/>
        <dbReference type="EC" id="5.6.2.4"/>
    </reaction>
</comment>
<evidence type="ECO:0000313" key="16">
    <source>
        <dbReference type="EMBL" id="OIN89879.1"/>
    </source>
</evidence>
<dbReference type="GO" id="GO:0016887">
    <property type="term" value="F:ATP hydrolysis activity"/>
    <property type="evidence" value="ECO:0007669"/>
    <property type="project" value="RHEA"/>
</dbReference>
<feature type="binding site" evidence="12">
    <location>
        <position position="461"/>
    </location>
    <ligand>
        <name>Zn(2+)</name>
        <dbReference type="ChEBI" id="CHEBI:29105"/>
        <label>1</label>
    </ligand>
</feature>
<evidence type="ECO:0000256" key="12">
    <source>
        <dbReference type="HAMAP-Rule" id="MF_00983"/>
    </source>
</evidence>
<evidence type="ECO:0000259" key="14">
    <source>
        <dbReference type="PROSITE" id="PS51192"/>
    </source>
</evidence>
<dbReference type="InterPro" id="IPR014001">
    <property type="entry name" value="Helicase_ATP-bd"/>
</dbReference>
<keyword evidence="4 12" id="KW-0547">Nucleotide-binding</keyword>
<feature type="domain" description="Helicase C-terminal" evidence="15">
    <location>
        <begin position="453"/>
        <end position="643"/>
    </location>
</feature>
<evidence type="ECO:0000256" key="1">
    <source>
        <dbReference type="ARBA" id="ARBA00022515"/>
    </source>
</evidence>
<dbReference type="GO" id="GO:0006270">
    <property type="term" value="P:DNA replication initiation"/>
    <property type="evidence" value="ECO:0007669"/>
    <property type="project" value="TreeGrafter"/>
</dbReference>
<evidence type="ECO:0000256" key="7">
    <source>
        <dbReference type="ARBA" id="ARBA00022833"/>
    </source>
</evidence>
<dbReference type="Pfam" id="PF18074">
    <property type="entry name" value="PriA_C"/>
    <property type="match status" value="1"/>
</dbReference>
<comment type="caution">
    <text evidence="16">The sequence shown here is derived from an EMBL/GenBank/DDBJ whole genome shotgun (WGS) entry which is preliminary data.</text>
</comment>
<dbReference type="InterPro" id="IPR041222">
    <property type="entry name" value="PriA_3primeBD"/>
</dbReference>
<evidence type="ECO:0000259" key="15">
    <source>
        <dbReference type="PROSITE" id="PS51194"/>
    </source>
</evidence>
<dbReference type="PANTHER" id="PTHR30580:SF0">
    <property type="entry name" value="PRIMOSOMAL PROTEIN N"/>
    <property type="match status" value="1"/>
</dbReference>
<dbReference type="SMART" id="SM00487">
    <property type="entry name" value="DEXDc"/>
    <property type="match status" value="1"/>
</dbReference>
<dbReference type="Proteomes" id="UP000182753">
    <property type="component" value="Unassembled WGS sequence"/>
</dbReference>
<feature type="binding site" evidence="12">
    <location>
        <position position="419"/>
    </location>
    <ligand>
        <name>Zn(2+)</name>
        <dbReference type="ChEBI" id="CHEBI:29105"/>
        <label>1</label>
    </ligand>
</feature>
<keyword evidence="1 12" id="KW-0639">Primosome</keyword>
<feature type="region of interest" description="Disordered" evidence="13">
    <location>
        <begin position="60"/>
        <end position="81"/>
    </location>
</feature>
<proteinExistence type="inferred from homology"/>
<dbReference type="Gene3D" id="3.40.1440.60">
    <property type="entry name" value="PriA, 3(prime) DNA-binding domain"/>
    <property type="match status" value="1"/>
</dbReference>
<comment type="function">
    <text evidence="12">Initiates the restart of stalled replication forks, which reloads the replicative helicase on sites other than the origin of replication. Recognizes and binds to abandoned replication forks and remodels them to uncover a helicase loading site. Promotes assembly of the primosome at these replication forks.</text>
</comment>
<comment type="cofactor">
    <cofactor evidence="12">
        <name>Zn(2+)</name>
        <dbReference type="ChEBI" id="CHEBI:29105"/>
    </cofactor>
    <text evidence="12">Binds 2 zinc ions per subunit.</text>
</comment>
<protein>
    <recommendedName>
        <fullName evidence="12">Replication restart protein PriA</fullName>
    </recommendedName>
    <alternativeName>
        <fullName evidence="12">ATP-dependent DNA helicase PriA</fullName>
        <ecNumber evidence="12">5.6.2.4</ecNumber>
    </alternativeName>
    <alternativeName>
        <fullName evidence="12">DNA 3'-5' helicase PriA</fullName>
    </alternativeName>
</protein>
<evidence type="ECO:0000256" key="4">
    <source>
        <dbReference type="ARBA" id="ARBA00022741"/>
    </source>
</evidence>
<keyword evidence="3 12" id="KW-0479">Metal-binding</keyword>
<accession>A0A1J4RSL5</accession>
<dbReference type="InterPro" id="IPR040498">
    <property type="entry name" value="PriA_CRR"/>
</dbReference>
<keyword evidence="7 12" id="KW-0862">Zinc</keyword>
<name>A0A1J4RSL5_9BACT</name>
<dbReference type="InterPro" id="IPR041236">
    <property type="entry name" value="PriA_C"/>
</dbReference>
<keyword evidence="5 12" id="KW-0378">Hydrolase</keyword>
<evidence type="ECO:0000256" key="5">
    <source>
        <dbReference type="ARBA" id="ARBA00022801"/>
    </source>
</evidence>
<dbReference type="PANTHER" id="PTHR30580">
    <property type="entry name" value="PRIMOSOMAL PROTEIN N"/>
    <property type="match status" value="1"/>
</dbReference>
<dbReference type="HAMAP" id="MF_00983">
    <property type="entry name" value="PriA"/>
    <property type="match status" value="1"/>
</dbReference>
<dbReference type="PROSITE" id="PS51194">
    <property type="entry name" value="HELICASE_CTER"/>
    <property type="match status" value="1"/>
</dbReference>
<reference evidence="16 17" key="1">
    <citation type="journal article" date="2016" name="Environ. Microbiol.">
        <title>Genomic resolution of a cold subsurface aquifer community provides metabolic insights for novel microbes adapted to high CO concentrations.</title>
        <authorList>
            <person name="Probst A.J."/>
            <person name="Castelle C.J."/>
            <person name="Singh A."/>
            <person name="Brown C.T."/>
            <person name="Anantharaman K."/>
            <person name="Sharon I."/>
            <person name="Hug L.A."/>
            <person name="Burstein D."/>
            <person name="Emerson J.B."/>
            <person name="Thomas B.C."/>
            <person name="Banfield J.F."/>
        </authorList>
    </citation>
    <scope>NUCLEOTIDE SEQUENCE [LARGE SCALE GENOMIC DNA]</scope>
    <source>
        <strain evidence="16">CG1_02_42_45</strain>
    </source>
</reference>
<sequence length="700" mass="79806">MIVEIIPETKTTRGEGVFSYVVPEELKGKITVGTIVIIPFGQRKIRGIVAKIHPSRLRSAEAENSPVSPTASRGGKVPAYPAYRTGRRQAGKSQNYKLKSIISINDKFIIPEKYIKIAHWVAEYYLCSLGEAISLFLPPVIKRPRKKSEIRMSTRLAGDSPRRKSETNIKLNQLTNDQKFIFEKLAKNLTSDNKKPALIYGVTGSGKTEIYLHLAKKTIELGKNVILLVPEIILTPQNIERFEEVFAGEVCIMHSGLSRSERLQCWQDFYSGRKKIIVGPRSALLVPSENIGLIIVDEEQEESYKQEQNPRYDALALAEKITRETGALLILGSATPRIETFYKAKTDKYNLLILSGRYNLLTLPTAEIVDLRDEIKRENFSPISEKLHQALTRILKKKEQAISFLNRRGMSTFISCRDCGEVINCSRCDVPMVYHFDQNGDFFSCHHCDRKQTIPSKCPKCGSLRIKYFGAGVEKIEAEICRLFPKARLKRVDAKVLRTHTEYENFYQDFKNHKFDIVIGTQILAKGFDIPGVSLVGIVSADVGLHLPHFRASEKIFRLITQVSGRSGRRDKPGQTVIQTYWPNSTAIKFAAKHDFEGFYNEEIKRRLAKNYPPKTHIIRVLSEDRIQNTAKQQIERLAKELGGNQIEFIGPGVCFFQRLNNRFRYQILIKAKKLPDEKITNTYYKFSNLTWDVDAINLL</sequence>
<dbReference type="Pfam" id="PF04851">
    <property type="entry name" value="ResIII"/>
    <property type="match status" value="1"/>
</dbReference>
<comment type="subunit">
    <text evidence="12">Component of the replication restart primosome.</text>
</comment>
<keyword evidence="8 12" id="KW-0067">ATP-binding</keyword>
<comment type="catalytic activity">
    <reaction evidence="12">
        <text>Couples ATP hydrolysis with the unwinding of duplex DNA by translocating in the 3'-5' direction.</text>
        <dbReference type="EC" id="5.6.2.4"/>
    </reaction>
</comment>
<dbReference type="EC" id="5.6.2.4" evidence="12"/>
<gene>
    <name evidence="12" type="primary">priA</name>
    <name evidence="16" type="ORF">AUJ40_01115</name>
</gene>
<feature type="binding site" evidence="12">
    <location>
        <position position="428"/>
    </location>
    <ligand>
        <name>Zn(2+)</name>
        <dbReference type="ChEBI" id="CHEBI:29105"/>
        <label>2</label>
    </ligand>
</feature>
<dbReference type="InterPro" id="IPR006935">
    <property type="entry name" value="Helicase/UvrB_N"/>
</dbReference>
<organism evidence="16 17">
    <name type="scientific">Candidatus Berkelbacteria bacterium CG1_02_42_45</name>
    <dbReference type="NCBI Taxonomy" id="1805036"/>
    <lineage>
        <taxon>Bacteria</taxon>
        <taxon>Candidatus Berkelbacteria</taxon>
    </lineage>
</organism>
<dbReference type="Gene3D" id="3.40.50.300">
    <property type="entry name" value="P-loop containing nucleotide triphosphate hydrolases"/>
    <property type="match status" value="2"/>
</dbReference>
<keyword evidence="9 12" id="KW-0238">DNA-binding</keyword>
<dbReference type="PROSITE" id="PS51192">
    <property type="entry name" value="HELICASE_ATP_BIND_1"/>
    <property type="match status" value="1"/>
</dbReference>
<dbReference type="GO" id="GO:1990077">
    <property type="term" value="C:primosome complex"/>
    <property type="evidence" value="ECO:0007669"/>
    <property type="project" value="UniProtKB-UniRule"/>
</dbReference>
<dbReference type="Pfam" id="PF00271">
    <property type="entry name" value="Helicase_C"/>
    <property type="match status" value="1"/>
</dbReference>
<feature type="binding site" evidence="12">
    <location>
        <position position="445"/>
    </location>
    <ligand>
        <name>Zn(2+)</name>
        <dbReference type="ChEBI" id="CHEBI:29105"/>
        <label>2</label>
    </ligand>
</feature>
<evidence type="ECO:0000256" key="11">
    <source>
        <dbReference type="ARBA" id="ARBA00048988"/>
    </source>
</evidence>
<dbReference type="GO" id="GO:0005524">
    <property type="term" value="F:ATP binding"/>
    <property type="evidence" value="ECO:0007669"/>
    <property type="project" value="UniProtKB-UniRule"/>
</dbReference>
<comment type="similarity">
    <text evidence="12">Belongs to the helicase family. PriA subfamily.</text>
</comment>
<evidence type="ECO:0000256" key="13">
    <source>
        <dbReference type="SAM" id="MobiDB-lite"/>
    </source>
</evidence>
<evidence type="ECO:0000256" key="3">
    <source>
        <dbReference type="ARBA" id="ARBA00022723"/>
    </source>
</evidence>
<dbReference type="NCBIfam" id="TIGR00595">
    <property type="entry name" value="priA"/>
    <property type="match status" value="1"/>
</dbReference>
<feature type="domain" description="Helicase ATP-binding" evidence="14">
    <location>
        <begin position="188"/>
        <end position="354"/>
    </location>
</feature>
<dbReference type="Pfam" id="PF18319">
    <property type="entry name" value="Zn_ribbon_PriA"/>
    <property type="match status" value="1"/>
</dbReference>
<dbReference type="InterPro" id="IPR001650">
    <property type="entry name" value="Helicase_C-like"/>
</dbReference>
<evidence type="ECO:0000256" key="6">
    <source>
        <dbReference type="ARBA" id="ARBA00022806"/>
    </source>
</evidence>
<dbReference type="GO" id="GO:0008270">
    <property type="term" value="F:zinc ion binding"/>
    <property type="evidence" value="ECO:0007669"/>
    <property type="project" value="UniProtKB-UniRule"/>
</dbReference>
<dbReference type="FunFam" id="3.40.50.300:FF:000489">
    <property type="entry name" value="Primosome assembly protein PriA"/>
    <property type="match status" value="1"/>
</dbReference>
<dbReference type="InterPro" id="IPR027417">
    <property type="entry name" value="P-loop_NTPase"/>
</dbReference>
<evidence type="ECO:0000256" key="2">
    <source>
        <dbReference type="ARBA" id="ARBA00022705"/>
    </source>
</evidence>
<dbReference type="GO" id="GO:0006302">
    <property type="term" value="P:double-strand break repair"/>
    <property type="evidence" value="ECO:0007669"/>
    <property type="project" value="InterPro"/>
</dbReference>
<evidence type="ECO:0000256" key="9">
    <source>
        <dbReference type="ARBA" id="ARBA00023125"/>
    </source>
</evidence>
<dbReference type="GO" id="GO:0006310">
    <property type="term" value="P:DNA recombination"/>
    <property type="evidence" value="ECO:0007669"/>
    <property type="project" value="InterPro"/>
</dbReference>
<dbReference type="GO" id="GO:0043138">
    <property type="term" value="F:3'-5' DNA helicase activity"/>
    <property type="evidence" value="ECO:0007669"/>
    <property type="project" value="UniProtKB-EC"/>
</dbReference>
<feature type="binding site" evidence="12">
    <location>
        <position position="416"/>
    </location>
    <ligand>
        <name>Zn(2+)</name>
        <dbReference type="ChEBI" id="CHEBI:29105"/>
        <label>1</label>
    </ligand>
</feature>
<feature type="binding site" evidence="12">
    <location>
        <position position="448"/>
    </location>
    <ligand>
        <name>Zn(2+)</name>
        <dbReference type="ChEBI" id="CHEBI:29105"/>
        <label>2</label>
    </ligand>
</feature>
<dbReference type="SUPFAM" id="SSF52540">
    <property type="entry name" value="P-loop containing nucleoside triphosphate hydrolases"/>
    <property type="match status" value="2"/>
</dbReference>
<keyword evidence="2 12" id="KW-0235">DNA replication</keyword>